<sequence>MRGTVMHSGGGGLDSKLLLRRLKAFGLTVEKDLVKACGFDLTGPWGVALPYPKVAAHAQVERLKGPLSGFATWMWTRL</sequence>
<reference evidence="1" key="1">
    <citation type="submission" date="2023-07" db="EMBL/GenBank/DDBJ databases">
        <title>draft genome sequence of fig (Ficus carica).</title>
        <authorList>
            <person name="Takahashi T."/>
            <person name="Nishimura K."/>
        </authorList>
    </citation>
    <scope>NUCLEOTIDE SEQUENCE</scope>
</reference>
<evidence type="ECO:0000313" key="2">
    <source>
        <dbReference type="Proteomes" id="UP001187192"/>
    </source>
</evidence>
<comment type="caution">
    <text evidence="1">The sequence shown here is derived from an EMBL/GenBank/DDBJ whole genome shotgun (WGS) entry which is preliminary data.</text>
</comment>
<dbReference type="AlphaFoldDB" id="A0AA88CZ61"/>
<protein>
    <submittedName>
        <fullName evidence="1">Uncharacterized protein</fullName>
    </submittedName>
</protein>
<gene>
    <name evidence="1" type="ORF">TIFTF001_009692</name>
</gene>
<dbReference type="EMBL" id="BTGU01000011">
    <property type="protein sequence ID" value="GMN40463.1"/>
    <property type="molecule type" value="Genomic_DNA"/>
</dbReference>
<accession>A0AA88CZ61</accession>
<evidence type="ECO:0000313" key="1">
    <source>
        <dbReference type="EMBL" id="GMN40463.1"/>
    </source>
</evidence>
<proteinExistence type="predicted"/>
<name>A0AA88CZ61_FICCA</name>
<organism evidence="1 2">
    <name type="scientific">Ficus carica</name>
    <name type="common">Common fig</name>
    <dbReference type="NCBI Taxonomy" id="3494"/>
    <lineage>
        <taxon>Eukaryota</taxon>
        <taxon>Viridiplantae</taxon>
        <taxon>Streptophyta</taxon>
        <taxon>Embryophyta</taxon>
        <taxon>Tracheophyta</taxon>
        <taxon>Spermatophyta</taxon>
        <taxon>Magnoliopsida</taxon>
        <taxon>eudicotyledons</taxon>
        <taxon>Gunneridae</taxon>
        <taxon>Pentapetalae</taxon>
        <taxon>rosids</taxon>
        <taxon>fabids</taxon>
        <taxon>Rosales</taxon>
        <taxon>Moraceae</taxon>
        <taxon>Ficeae</taxon>
        <taxon>Ficus</taxon>
    </lineage>
</organism>
<keyword evidence="2" id="KW-1185">Reference proteome</keyword>
<dbReference type="Proteomes" id="UP001187192">
    <property type="component" value="Unassembled WGS sequence"/>
</dbReference>